<protein>
    <submittedName>
        <fullName evidence="5">MarR family transcriptional regulator</fullName>
    </submittedName>
</protein>
<dbReference type="PRINTS" id="PR00598">
    <property type="entry name" value="HTHMARR"/>
</dbReference>
<dbReference type="SUPFAM" id="SSF46785">
    <property type="entry name" value="Winged helix' DNA-binding domain"/>
    <property type="match status" value="1"/>
</dbReference>
<dbReference type="Gene3D" id="1.10.10.10">
    <property type="entry name" value="Winged helix-like DNA-binding domain superfamily/Winged helix DNA-binding domain"/>
    <property type="match status" value="1"/>
</dbReference>
<dbReference type="RefSeq" id="WP_119926376.1">
    <property type="nucleotide sequence ID" value="NZ_QZEY01000003.1"/>
</dbReference>
<evidence type="ECO:0000259" key="4">
    <source>
        <dbReference type="PROSITE" id="PS50995"/>
    </source>
</evidence>
<comment type="caution">
    <text evidence="5">The sequence shown here is derived from an EMBL/GenBank/DDBJ whole genome shotgun (WGS) entry which is preliminary data.</text>
</comment>
<dbReference type="PROSITE" id="PS01117">
    <property type="entry name" value="HTH_MARR_1"/>
    <property type="match status" value="1"/>
</dbReference>
<reference evidence="5 6" key="1">
    <citation type="submission" date="2018-09" db="EMBL/GenBank/DDBJ databases">
        <title>YIM 75507 draft genome.</title>
        <authorList>
            <person name="Tang S."/>
            <person name="Feng Y."/>
        </authorList>
    </citation>
    <scope>NUCLEOTIDE SEQUENCE [LARGE SCALE GENOMIC DNA]</scope>
    <source>
        <strain evidence="5 6">YIM 75507</strain>
    </source>
</reference>
<proteinExistence type="predicted"/>
<dbReference type="OrthoDB" id="3177763at2"/>
<evidence type="ECO:0000256" key="1">
    <source>
        <dbReference type="ARBA" id="ARBA00023015"/>
    </source>
</evidence>
<keyword evidence="3" id="KW-0804">Transcription</keyword>
<keyword evidence="1" id="KW-0805">Transcription regulation</keyword>
<dbReference type="InterPro" id="IPR036388">
    <property type="entry name" value="WH-like_DNA-bd_sf"/>
</dbReference>
<dbReference type="GO" id="GO:0003700">
    <property type="term" value="F:DNA-binding transcription factor activity"/>
    <property type="evidence" value="ECO:0007669"/>
    <property type="project" value="InterPro"/>
</dbReference>
<dbReference type="InterPro" id="IPR000835">
    <property type="entry name" value="HTH_MarR-typ"/>
</dbReference>
<evidence type="ECO:0000313" key="5">
    <source>
        <dbReference type="EMBL" id="RJL33417.1"/>
    </source>
</evidence>
<gene>
    <name evidence="5" type="ORF">D5H75_11550</name>
</gene>
<dbReference type="AlphaFoldDB" id="A0A3A4B502"/>
<dbReference type="Proteomes" id="UP000265768">
    <property type="component" value="Unassembled WGS sequence"/>
</dbReference>
<dbReference type="SMART" id="SM00347">
    <property type="entry name" value="HTH_MARR"/>
    <property type="match status" value="1"/>
</dbReference>
<sequence>MSDRHEVSHMIVRVARAHQLAATCLLRPLGLYLGQELLLMRLWERDDQSQADLAKALSLDPSTVTRTVRSLEQQGLLTRRPSERDRRALVVSLTDEGRALRDQVEHAWSELERAALAGMPDRQRAETLRVLRRLEGNLTAALPEIRAACPPGVPGDPGDPGDPHHP</sequence>
<dbReference type="InterPro" id="IPR036390">
    <property type="entry name" value="WH_DNA-bd_sf"/>
</dbReference>
<dbReference type="PROSITE" id="PS50995">
    <property type="entry name" value="HTH_MARR_2"/>
    <property type="match status" value="1"/>
</dbReference>
<name>A0A3A4B502_9ACTN</name>
<evidence type="ECO:0000313" key="6">
    <source>
        <dbReference type="Proteomes" id="UP000265768"/>
    </source>
</evidence>
<evidence type="ECO:0000256" key="2">
    <source>
        <dbReference type="ARBA" id="ARBA00023125"/>
    </source>
</evidence>
<accession>A0A3A4B502</accession>
<feature type="domain" description="HTH marR-type" evidence="4">
    <location>
        <begin position="4"/>
        <end position="136"/>
    </location>
</feature>
<dbReference type="PANTHER" id="PTHR42756">
    <property type="entry name" value="TRANSCRIPTIONAL REGULATOR, MARR"/>
    <property type="match status" value="1"/>
</dbReference>
<dbReference type="PANTHER" id="PTHR42756:SF1">
    <property type="entry name" value="TRANSCRIPTIONAL REPRESSOR OF EMRAB OPERON"/>
    <property type="match status" value="1"/>
</dbReference>
<dbReference type="EMBL" id="QZEY01000003">
    <property type="protein sequence ID" value="RJL33417.1"/>
    <property type="molecule type" value="Genomic_DNA"/>
</dbReference>
<dbReference type="GO" id="GO:0003677">
    <property type="term" value="F:DNA binding"/>
    <property type="evidence" value="ECO:0007669"/>
    <property type="project" value="UniProtKB-KW"/>
</dbReference>
<keyword evidence="2" id="KW-0238">DNA-binding</keyword>
<dbReference type="Pfam" id="PF01047">
    <property type="entry name" value="MarR"/>
    <property type="match status" value="1"/>
</dbReference>
<dbReference type="InterPro" id="IPR023187">
    <property type="entry name" value="Tscrpt_reg_MarR-type_CS"/>
</dbReference>
<keyword evidence="6" id="KW-1185">Reference proteome</keyword>
<evidence type="ECO:0000256" key="3">
    <source>
        <dbReference type="ARBA" id="ARBA00023163"/>
    </source>
</evidence>
<organism evidence="5 6">
    <name type="scientific">Bailinhaonella thermotolerans</name>
    <dbReference type="NCBI Taxonomy" id="1070861"/>
    <lineage>
        <taxon>Bacteria</taxon>
        <taxon>Bacillati</taxon>
        <taxon>Actinomycetota</taxon>
        <taxon>Actinomycetes</taxon>
        <taxon>Streptosporangiales</taxon>
        <taxon>Streptosporangiaceae</taxon>
        <taxon>Bailinhaonella</taxon>
    </lineage>
</organism>